<evidence type="ECO:0000256" key="1">
    <source>
        <dbReference type="SAM" id="Phobius"/>
    </source>
</evidence>
<evidence type="ECO:0000313" key="2">
    <source>
        <dbReference type="EMBL" id="CAF4620128.1"/>
    </source>
</evidence>
<gene>
    <name evidence="2" type="ORF">SMN809_LOCUS39857</name>
</gene>
<accession>A0A8S2ZCX9</accession>
<proteinExistence type="predicted"/>
<name>A0A8S2ZCX9_9BILA</name>
<dbReference type="AlphaFoldDB" id="A0A8S2ZCX9"/>
<reference evidence="2" key="1">
    <citation type="submission" date="2021-02" db="EMBL/GenBank/DDBJ databases">
        <authorList>
            <person name="Nowell W R."/>
        </authorList>
    </citation>
    <scope>NUCLEOTIDE SEQUENCE</scope>
</reference>
<dbReference type="Proteomes" id="UP000676336">
    <property type="component" value="Unassembled WGS sequence"/>
</dbReference>
<keyword evidence="1" id="KW-0812">Transmembrane</keyword>
<comment type="caution">
    <text evidence="2">The sequence shown here is derived from an EMBL/GenBank/DDBJ whole genome shotgun (WGS) entry which is preliminary data.</text>
</comment>
<keyword evidence="1" id="KW-1133">Transmembrane helix</keyword>
<feature type="transmembrane region" description="Helical" evidence="1">
    <location>
        <begin position="131"/>
        <end position="153"/>
    </location>
</feature>
<dbReference type="EMBL" id="CAJOBI010108076">
    <property type="protein sequence ID" value="CAF4620128.1"/>
    <property type="molecule type" value="Genomic_DNA"/>
</dbReference>
<sequence length="232" mass="26760">MSFTCRDCRWNFTDPPCILFLDDLYHYKNGAFISTEKVDNHVCRRCNHPGISHVDNNRVPKSYSIHFPVNDAFSDFVPREIISIIFKLKLTDPLRMFTTIFCTFFRQYVRYQTQIFYIIDKYLFILKIDSYFIFIFLAHILSFILMTPIYLLYSLCVNNQIVSMGSTTIGRATIGRATIGRATIGRATIGRATIGRATIGRATIGRATISRTTIGRSHLVATIISRYDNWSY</sequence>
<organism evidence="2 3">
    <name type="scientific">Rotaria magnacalcarata</name>
    <dbReference type="NCBI Taxonomy" id="392030"/>
    <lineage>
        <taxon>Eukaryota</taxon>
        <taxon>Metazoa</taxon>
        <taxon>Spiralia</taxon>
        <taxon>Gnathifera</taxon>
        <taxon>Rotifera</taxon>
        <taxon>Eurotatoria</taxon>
        <taxon>Bdelloidea</taxon>
        <taxon>Philodinida</taxon>
        <taxon>Philodinidae</taxon>
        <taxon>Rotaria</taxon>
    </lineage>
</organism>
<keyword evidence="1" id="KW-0472">Membrane</keyword>
<evidence type="ECO:0000313" key="3">
    <source>
        <dbReference type="Proteomes" id="UP000676336"/>
    </source>
</evidence>
<protein>
    <submittedName>
        <fullName evidence="2">Uncharacterized protein</fullName>
    </submittedName>
</protein>